<dbReference type="GeneID" id="116296781"/>
<dbReference type="SUPFAM" id="SSF52025">
    <property type="entry name" value="PA domain"/>
    <property type="match status" value="1"/>
</dbReference>
<organism evidence="2 3">
    <name type="scientific">Actinia tenebrosa</name>
    <name type="common">Australian red waratah sea anemone</name>
    <dbReference type="NCBI Taxonomy" id="6105"/>
    <lineage>
        <taxon>Eukaryota</taxon>
        <taxon>Metazoa</taxon>
        <taxon>Cnidaria</taxon>
        <taxon>Anthozoa</taxon>
        <taxon>Hexacorallia</taxon>
        <taxon>Actiniaria</taxon>
        <taxon>Actiniidae</taxon>
        <taxon>Actinia</taxon>
    </lineage>
</organism>
<reference evidence="3" key="1">
    <citation type="submission" date="2025-08" db="UniProtKB">
        <authorList>
            <consortium name="RefSeq"/>
        </authorList>
    </citation>
    <scope>IDENTIFICATION</scope>
    <source>
        <tissue evidence="3">Tentacle</tissue>
    </source>
</reference>
<evidence type="ECO:0000259" key="1">
    <source>
        <dbReference type="Pfam" id="PF02225"/>
    </source>
</evidence>
<dbReference type="RefSeq" id="XP_031560736.1">
    <property type="nucleotide sequence ID" value="XM_031704876.1"/>
</dbReference>
<dbReference type="AlphaFoldDB" id="A0A6P8HZM1"/>
<dbReference type="PANTHER" id="PTHR10404:SF78">
    <property type="entry name" value="N-ACETYLATED ALPHA-LINKED ACIDIC DIPEPTIDASE 2"/>
    <property type="match status" value="1"/>
</dbReference>
<dbReference type="Pfam" id="PF02225">
    <property type="entry name" value="PA"/>
    <property type="match status" value="1"/>
</dbReference>
<name>A0A6P8HZM1_ACTTE</name>
<proteinExistence type="predicted"/>
<dbReference type="InterPro" id="IPR046450">
    <property type="entry name" value="PA_dom_sf"/>
</dbReference>
<keyword evidence="2" id="KW-1185">Reference proteome</keyword>
<evidence type="ECO:0000313" key="2">
    <source>
        <dbReference type="Proteomes" id="UP000515163"/>
    </source>
</evidence>
<gene>
    <name evidence="3" type="primary">LOC116296781</name>
</gene>
<dbReference type="Proteomes" id="UP000515163">
    <property type="component" value="Unplaced"/>
</dbReference>
<dbReference type="InterPro" id="IPR039373">
    <property type="entry name" value="Peptidase_M28B"/>
</dbReference>
<accession>A0A6P8HZM1</accession>
<dbReference type="PANTHER" id="PTHR10404">
    <property type="entry name" value="N-ACETYLATED-ALPHA-LINKED ACIDIC DIPEPTIDASE"/>
    <property type="match status" value="1"/>
</dbReference>
<dbReference type="GO" id="GO:0004180">
    <property type="term" value="F:carboxypeptidase activity"/>
    <property type="evidence" value="ECO:0007669"/>
    <property type="project" value="TreeGrafter"/>
</dbReference>
<sequence length="298" mass="33710">MIHIFHHHNVTGDYLIIHLQVVTTKHATPNHYITGKTKPPIIRTTEQYHQTFNNMTSKSELENNLRFFSSIPHMETSIGNENITNHIRDTWKSYGFEVEEPEYEVLMSLPQEDNPNKVSIINDDTKEVDYEIVGQLNVTAGGLQGNDVFKYKPFLAYSPNGTVEGELVYANLGSEKDFQELEKRNISVKGKIVMFKDLFGEVRNAKLRGAVGAIVYPDPITHALEGIQPGNTYPQKPWMPPNGVQSKSLSNILGDNKTPLLPSKRGMYRRPLNQTMLSDLIPAQSISYEDASILLRVE</sequence>
<dbReference type="Gene3D" id="3.50.30.30">
    <property type="match status" value="1"/>
</dbReference>
<feature type="domain" description="PA" evidence="1">
    <location>
        <begin position="163"/>
        <end position="248"/>
    </location>
</feature>
<dbReference type="OrthoDB" id="5841748at2759"/>
<evidence type="ECO:0000313" key="3">
    <source>
        <dbReference type="RefSeq" id="XP_031560736.1"/>
    </source>
</evidence>
<protein>
    <submittedName>
        <fullName evidence="3">Glutamate carboxypeptidase 2-like isoform X2</fullName>
    </submittedName>
</protein>
<dbReference type="InterPro" id="IPR003137">
    <property type="entry name" value="PA_domain"/>
</dbReference>